<dbReference type="SUPFAM" id="SSF54665">
    <property type="entry name" value="CO dehydrogenase molybdoprotein N-domain-like"/>
    <property type="match status" value="1"/>
</dbReference>
<dbReference type="Pfam" id="PF02738">
    <property type="entry name" value="MoCoBD_1"/>
    <property type="match status" value="1"/>
</dbReference>
<dbReference type="Proteomes" id="UP001560573">
    <property type="component" value="Unassembled WGS sequence"/>
</dbReference>
<dbReference type="PANTHER" id="PTHR11908">
    <property type="entry name" value="XANTHINE DEHYDROGENASE"/>
    <property type="match status" value="1"/>
</dbReference>
<dbReference type="SMART" id="SM01008">
    <property type="entry name" value="Ald_Xan_dh_C"/>
    <property type="match status" value="1"/>
</dbReference>
<dbReference type="Pfam" id="PF01315">
    <property type="entry name" value="Ald_Xan_dh_C"/>
    <property type="match status" value="1"/>
</dbReference>
<organism evidence="2 3">
    <name type="scientific">Danxiaibacter flavus</name>
    <dbReference type="NCBI Taxonomy" id="3049108"/>
    <lineage>
        <taxon>Bacteria</taxon>
        <taxon>Pseudomonadati</taxon>
        <taxon>Bacteroidota</taxon>
        <taxon>Chitinophagia</taxon>
        <taxon>Chitinophagales</taxon>
        <taxon>Chitinophagaceae</taxon>
        <taxon>Danxiaibacter</taxon>
    </lineage>
</organism>
<evidence type="ECO:0000313" key="2">
    <source>
        <dbReference type="EMBL" id="MEX6690674.1"/>
    </source>
</evidence>
<feature type="domain" description="Aldehyde oxidase/xanthine dehydrogenase a/b hammerhead" evidence="1">
    <location>
        <begin position="24"/>
        <end position="140"/>
    </location>
</feature>
<dbReference type="Gene3D" id="3.90.1170.50">
    <property type="entry name" value="Aldehyde oxidase/xanthine dehydrogenase, a/b hammerhead"/>
    <property type="match status" value="1"/>
</dbReference>
<dbReference type="Gene3D" id="3.30.365.10">
    <property type="entry name" value="Aldehyde oxidase/xanthine dehydrogenase, molybdopterin binding domain"/>
    <property type="match status" value="4"/>
</dbReference>
<dbReference type="InterPro" id="IPR037165">
    <property type="entry name" value="AldOxase/xan_DH_Mopterin-bd_sf"/>
</dbReference>
<reference evidence="2 3" key="1">
    <citation type="submission" date="2023-07" db="EMBL/GenBank/DDBJ databases">
        <authorList>
            <person name="Lian W.-H."/>
        </authorList>
    </citation>
    <scope>NUCLEOTIDE SEQUENCE [LARGE SCALE GENOMIC DNA]</scope>
    <source>
        <strain evidence="2 3">SYSU DXS3180</strain>
    </source>
</reference>
<proteinExistence type="predicted"/>
<protein>
    <submittedName>
        <fullName evidence="2">Xanthine dehydrogenase family protein molybdopterin-binding subunit</fullName>
    </submittedName>
</protein>
<dbReference type="Pfam" id="PF20256">
    <property type="entry name" value="MoCoBD_2"/>
    <property type="match status" value="1"/>
</dbReference>
<dbReference type="InterPro" id="IPR000674">
    <property type="entry name" value="Ald_Oxase/Xan_DH_a/b"/>
</dbReference>
<dbReference type="EMBL" id="JAULBC010000010">
    <property type="protein sequence ID" value="MEX6690674.1"/>
    <property type="molecule type" value="Genomic_DNA"/>
</dbReference>
<name>A0ABV3ZNH9_9BACT</name>
<accession>A0ABV3ZNH9</accession>
<evidence type="ECO:0000313" key="3">
    <source>
        <dbReference type="Proteomes" id="UP001560573"/>
    </source>
</evidence>
<evidence type="ECO:0000259" key="1">
    <source>
        <dbReference type="SMART" id="SM01008"/>
    </source>
</evidence>
<dbReference type="PANTHER" id="PTHR11908:SF153">
    <property type="entry name" value="DEHYDROGENASE"/>
    <property type="match status" value="1"/>
</dbReference>
<dbReference type="InterPro" id="IPR046867">
    <property type="entry name" value="AldOxase/xan_DH_MoCoBD2"/>
</dbReference>
<keyword evidence="3" id="KW-1185">Reference proteome</keyword>
<sequence>MGKFFERPLVPDDLDRVEGKEKVTGTASYAAEYDVPGVHYGVLVNSSIAKGKISTLNTREAERSPGVVAVVTHLNRPKIPFWDNPPEQQDNKRVEGQEFRVFFDDTIYFDRQPIALVIADTFERATYAASLVKATYKKESPSTNIKNNLDKALTAKQAQDYSRGDKDALKSAPVKIEAQYTTPFQVHNPMETHAATVVWDAPDKVTVYNKTQATKIAQQDIMRTFGLKAENVIVHSPYVGGAFGSSSRVWPEEMAALIGAKKSGKPVKVMLRRDEAFNMVGYRPTSVQRISIGAQSDGTMTGINHEAFGSTSQYEKFAERIVDPTKALYNCANVSTSYRLVPLDMSTPCWTRGPGETSGSFALESAVDELSYALKMDPLELRLKNFAEKDPDNGKPWSSNYLKECYESGAKKFGWKNRNPQPKSMQKDGWLLGMGMAAGIYHAGRSPATVSATLRSNGTLLVQTSVADTGPGSATIMTQIAAEAMSIDVRKVEFQWGHSTLPPAPGQFGSQTTASTGSGVYDAVKALQKKIAGMLSGKQGWAFSGLPVEDISFADEMIVDKNGDKVSYDDALKELSVKEIKAEFESKPTEEREQYSGYSFAAHFVEVLVHPETKMVKMNRVVCAVDAGRVINKKTAASQVYGSMVWGTGIALMEEGILDHRYGRYVNNDFANYHIPVNADICHVDVLFTDKPDPILDPMGAKGLGEIGLVGFAAAVANAVYHATGKRVRDLPITLDKLL</sequence>
<dbReference type="InterPro" id="IPR008274">
    <property type="entry name" value="AldOxase/xan_DH_MoCoBD1"/>
</dbReference>
<gene>
    <name evidence="2" type="ORF">QTN47_24420</name>
</gene>
<comment type="caution">
    <text evidence="2">The sequence shown here is derived from an EMBL/GenBank/DDBJ whole genome shotgun (WGS) entry which is preliminary data.</text>
</comment>
<dbReference type="InterPro" id="IPR036856">
    <property type="entry name" value="Ald_Oxase/Xan_DH_a/b_sf"/>
</dbReference>
<dbReference type="SUPFAM" id="SSF56003">
    <property type="entry name" value="Molybdenum cofactor-binding domain"/>
    <property type="match status" value="1"/>
</dbReference>
<dbReference type="RefSeq" id="WP_369332089.1">
    <property type="nucleotide sequence ID" value="NZ_JAULBC010000010.1"/>
</dbReference>
<dbReference type="InterPro" id="IPR016208">
    <property type="entry name" value="Ald_Oxase/xanthine_DH-like"/>
</dbReference>